<comment type="subcellular location">
    <subcellularLocation>
        <location evidence="1">Cell membrane</location>
        <topology evidence="1">Multi-pass membrane protein</topology>
    </subcellularLocation>
</comment>
<feature type="transmembrane region" description="Helical" evidence="1">
    <location>
        <begin position="23"/>
        <end position="41"/>
    </location>
</feature>
<accession>A0A4V6MCW8</accession>
<comment type="caution">
    <text evidence="2">The sequence shown here is derived from an EMBL/GenBank/DDBJ whole genome shotgun (WGS) entry which is preliminary data.</text>
</comment>
<evidence type="ECO:0000256" key="1">
    <source>
        <dbReference type="RuleBase" id="RU363076"/>
    </source>
</evidence>
<sequence length="285" mass="30871">MSTSPKPEYLGEPTLGQVMRRPLWILALLLALAVAGTFAWLGQWQMGIAVRAGAQEVVDTETPRALAEVSDLAKGVTEEAAGVVVDVSGRFVPGDSRIVSPRQNGDEIGVWVVGHFITDPPERAHLAVAIGWAPDTATAERAIEALDADAAISAAHRLEGRYMPPEGPQVPGPKDDPQAMTTMIPAHFANVWSDVDAPVYSGYLVLHDQGSAAALLPAGELDPIDSVAPLPPEKVNWLNVFYAIEWVVFAGFAVFFWFRLTRDAWEKEHELMELQAEAATHHSPE</sequence>
<dbReference type="GO" id="GO:0005886">
    <property type="term" value="C:plasma membrane"/>
    <property type="evidence" value="ECO:0007669"/>
    <property type="project" value="UniProtKB-SubCell"/>
</dbReference>
<dbReference type="InterPro" id="IPR002994">
    <property type="entry name" value="Surf1/Shy1"/>
</dbReference>
<feature type="transmembrane region" description="Helical" evidence="1">
    <location>
        <begin position="240"/>
        <end position="258"/>
    </location>
</feature>
<dbReference type="Proteomes" id="UP000291832">
    <property type="component" value="Unassembled WGS sequence"/>
</dbReference>
<dbReference type="RefSeq" id="WP_237464456.1">
    <property type="nucleotide sequence ID" value="NZ_QYAG01000001.1"/>
</dbReference>
<dbReference type="EMBL" id="SHKI01000004">
    <property type="protein sequence ID" value="RZT66019.1"/>
    <property type="molecule type" value="Genomic_DNA"/>
</dbReference>
<evidence type="ECO:0000313" key="2">
    <source>
        <dbReference type="EMBL" id="RZT66019.1"/>
    </source>
</evidence>
<keyword evidence="3" id="KW-1185">Reference proteome</keyword>
<dbReference type="AlphaFoldDB" id="A0A4V6MCW8"/>
<keyword evidence="1" id="KW-0472">Membrane</keyword>
<keyword evidence="1" id="KW-0812">Transmembrane</keyword>
<comment type="similarity">
    <text evidence="1">Belongs to the SURF1 family.</text>
</comment>
<evidence type="ECO:0000313" key="3">
    <source>
        <dbReference type="Proteomes" id="UP000291832"/>
    </source>
</evidence>
<dbReference type="Pfam" id="PF02104">
    <property type="entry name" value="SURF1"/>
    <property type="match status" value="1"/>
</dbReference>
<organism evidence="2 3">
    <name type="scientific">Leucobacter luti</name>
    <dbReference type="NCBI Taxonomy" id="340320"/>
    <lineage>
        <taxon>Bacteria</taxon>
        <taxon>Bacillati</taxon>
        <taxon>Actinomycetota</taxon>
        <taxon>Actinomycetes</taxon>
        <taxon>Micrococcales</taxon>
        <taxon>Microbacteriaceae</taxon>
        <taxon>Leucobacter</taxon>
    </lineage>
</organism>
<name>A0A4V6MCW8_9MICO</name>
<gene>
    <name evidence="2" type="ORF">EV139_1443</name>
</gene>
<reference evidence="2 3" key="1">
    <citation type="journal article" date="2015" name="Stand. Genomic Sci.">
        <title>Genomic Encyclopedia of Bacterial and Archaeal Type Strains, Phase III: the genomes of soil and plant-associated and newly described type strains.</title>
        <authorList>
            <person name="Whitman W.B."/>
            <person name="Woyke T."/>
            <person name="Klenk H.P."/>
            <person name="Zhou Y."/>
            <person name="Lilburn T.G."/>
            <person name="Beck B.J."/>
            <person name="De Vos P."/>
            <person name="Vandamme P."/>
            <person name="Eisen J.A."/>
            <person name="Garrity G."/>
            <person name="Hugenholtz P."/>
            <person name="Kyrpides N.C."/>
        </authorList>
    </citation>
    <scope>NUCLEOTIDE SEQUENCE [LARGE SCALE GENOMIC DNA]</scope>
    <source>
        <strain evidence="2 3">RF6</strain>
    </source>
</reference>
<dbReference type="PROSITE" id="PS50895">
    <property type="entry name" value="SURF1"/>
    <property type="match status" value="1"/>
</dbReference>
<keyword evidence="1" id="KW-1003">Cell membrane</keyword>
<protein>
    <recommendedName>
        <fullName evidence="1">SURF1-like protein</fullName>
    </recommendedName>
</protein>
<proteinExistence type="inferred from homology"/>
<keyword evidence="1" id="KW-1133">Transmembrane helix</keyword>